<dbReference type="Proteomes" id="UP000308133">
    <property type="component" value="Unassembled WGS sequence"/>
</dbReference>
<dbReference type="Gene3D" id="3.40.1090.10">
    <property type="entry name" value="Cytosolic phospholipase A2 catalytic domain"/>
    <property type="match status" value="1"/>
</dbReference>
<dbReference type="PANTHER" id="PTHR24185:SF1">
    <property type="entry name" value="CALCIUM-INDEPENDENT PHOSPHOLIPASE A2-GAMMA"/>
    <property type="match status" value="1"/>
</dbReference>
<protein>
    <submittedName>
        <fullName evidence="6">Putative patatin-like phospholipase-1</fullName>
    </submittedName>
</protein>
<evidence type="ECO:0000256" key="3">
    <source>
        <dbReference type="ARBA" id="ARBA00023098"/>
    </source>
</evidence>
<dbReference type="GO" id="GO:0016020">
    <property type="term" value="C:membrane"/>
    <property type="evidence" value="ECO:0007669"/>
    <property type="project" value="TreeGrafter"/>
</dbReference>
<dbReference type="InterPro" id="IPR016035">
    <property type="entry name" value="Acyl_Trfase/lysoPLipase"/>
</dbReference>
<sequence>MSKQDLRLLCLDGGGVRGLASLYVLKQTMSHISHLHGRTIKPCDFFDMICGTSTGGLIAIMLGRLEMSIDACITAFTRMMTVIFSPTTKRHLPIEWHSGKVRARYPSASLDAAIRDIIASAGYDRDARLRDPKRSACKTFVVALADEGSVTTRLTDYPRRNEQQSAFYDGVTILEAARATSAATSFFPPVDITSANVTRRFHDGALGANNPVNELWIEAGNQFLASDENLEDRVRSILSIGTGRPVQRVFGEGVRDVASSIAAIATETQRTAEQFHAMRMGLVRRRGYVRFNPPDLSEVGLDEAGKKGMIAQRCEYYGEDVEVREKMEEWARTVGGEMRTVEVQRTTLPVKKNQLFYTLGRDELYVNRNAKSPWQYLTMVSYRQYEKIYDACKRGDGNVEFSAFLKQFDPKSTPSPIMIMETWAQTLRRKDNPRHSANSKPLTMAVLYMLHVGIAIEGVSISVDDNRREILKRFTKWVPCQCKDGCNRQWNFVNEVGLCKNEDKEVCKMVGLSQGTGWYGFGRGKLLRKWQAMQDQWYSAS</sequence>
<dbReference type="GO" id="GO:0047499">
    <property type="term" value="F:calcium-independent phospholipase A2 activity"/>
    <property type="evidence" value="ECO:0007669"/>
    <property type="project" value="TreeGrafter"/>
</dbReference>
<feature type="short sequence motif" description="GXGXXG" evidence="4">
    <location>
        <begin position="13"/>
        <end position="18"/>
    </location>
</feature>
<dbReference type="Pfam" id="PF01734">
    <property type="entry name" value="Patatin"/>
    <property type="match status" value="1"/>
</dbReference>
<dbReference type="EMBL" id="PTQR01000014">
    <property type="protein sequence ID" value="TKX26254.1"/>
    <property type="molecule type" value="Genomic_DNA"/>
</dbReference>
<dbReference type="PROSITE" id="PS51635">
    <property type="entry name" value="PNPLA"/>
    <property type="match status" value="1"/>
</dbReference>
<keyword evidence="3 4" id="KW-0443">Lipid metabolism</keyword>
<dbReference type="GO" id="GO:0019369">
    <property type="term" value="P:arachidonate metabolic process"/>
    <property type="evidence" value="ECO:0007669"/>
    <property type="project" value="TreeGrafter"/>
</dbReference>
<dbReference type="InterPro" id="IPR002641">
    <property type="entry name" value="PNPLA_dom"/>
</dbReference>
<dbReference type="SUPFAM" id="SSF52151">
    <property type="entry name" value="FabD/lysophospholipase-like"/>
    <property type="match status" value="1"/>
</dbReference>
<feature type="active site" description="Proton acceptor" evidence="4">
    <location>
        <position position="203"/>
    </location>
</feature>
<evidence type="ECO:0000256" key="2">
    <source>
        <dbReference type="ARBA" id="ARBA00022963"/>
    </source>
</evidence>
<keyword evidence="1 4" id="KW-0378">Hydrolase</keyword>
<dbReference type="GO" id="GO:0046486">
    <property type="term" value="P:glycerolipid metabolic process"/>
    <property type="evidence" value="ECO:0007669"/>
    <property type="project" value="UniProtKB-ARBA"/>
</dbReference>
<accession>A0A4U7BCW6</accession>
<evidence type="ECO:0000256" key="4">
    <source>
        <dbReference type="PROSITE-ProRule" id="PRU01161"/>
    </source>
</evidence>
<comment type="caution">
    <text evidence="6">The sequence shown here is derived from an EMBL/GenBank/DDBJ whole genome shotgun (WGS) entry which is preliminary data.</text>
</comment>
<evidence type="ECO:0000259" key="5">
    <source>
        <dbReference type="PROSITE" id="PS51635"/>
    </source>
</evidence>
<organism evidence="6 7">
    <name type="scientific">Elsinoe australis</name>
    <dbReference type="NCBI Taxonomy" id="40998"/>
    <lineage>
        <taxon>Eukaryota</taxon>
        <taxon>Fungi</taxon>
        <taxon>Dikarya</taxon>
        <taxon>Ascomycota</taxon>
        <taxon>Pezizomycotina</taxon>
        <taxon>Dothideomycetes</taxon>
        <taxon>Dothideomycetidae</taxon>
        <taxon>Myriangiales</taxon>
        <taxon>Elsinoaceae</taxon>
        <taxon>Elsinoe</taxon>
    </lineage>
</organism>
<proteinExistence type="predicted"/>
<keyword evidence="2 4" id="KW-0442">Lipid degradation</keyword>
<evidence type="ECO:0000313" key="7">
    <source>
        <dbReference type="Proteomes" id="UP000308133"/>
    </source>
</evidence>
<dbReference type="AlphaFoldDB" id="A0A4U7BCW6"/>
<feature type="short sequence motif" description="GXSXG" evidence="4">
    <location>
        <begin position="51"/>
        <end position="55"/>
    </location>
</feature>
<dbReference type="GO" id="GO:0016042">
    <property type="term" value="P:lipid catabolic process"/>
    <property type="evidence" value="ECO:0007669"/>
    <property type="project" value="UniProtKB-UniRule"/>
</dbReference>
<name>A0A4U7BCW6_9PEZI</name>
<evidence type="ECO:0000313" key="6">
    <source>
        <dbReference type="EMBL" id="TKX26254.1"/>
    </source>
</evidence>
<feature type="short sequence motif" description="DGA/G" evidence="4">
    <location>
        <begin position="203"/>
        <end position="205"/>
    </location>
</feature>
<dbReference type="PANTHER" id="PTHR24185">
    <property type="entry name" value="CALCIUM-INDEPENDENT PHOSPHOLIPASE A2-GAMMA"/>
    <property type="match status" value="1"/>
</dbReference>
<feature type="domain" description="PNPLA" evidence="5">
    <location>
        <begin position="9"/>
        <end position="216"/>
    </location>
</feature>
<reference evidence="6 7" key="1">
    <citation type="submission" date="2018-02" db="EMBL/GenBank/DDBJ databases">
        <title>Draft genome sequences of Elsinoe sp., causing black scab on jojoba.</title>
        <authorList>
            <person name="Stodart B."/>
            <person name="Jeffress S."/>
            <person name="Ash G."/>
            <person name="Arun Chinnappa K."/>
        </authorList>
    </citation>
    <scope>NUCLEOTIDE SEQUENCE [LARGE SCALE GENOMIC DNA]</scope>
    <source>
        <strain evidence="6 7">Hillstone_2</strain>
    </source>
</reference>
<feature type="active site" description="Nucleophile" evidence="4">
    <location>
        <position position="53"/>
    </location>
</feature>
<gene>
    <name evidence="6" type="ORF">C1H76_1607</name>
</gene>
<evidence type="ECO:0000256" key="1">
    <source>
        <dbReference type="ARBA" id="ARBA00022801"/>
    </source>
</evidence>